<dbReference type="Proteomes" id="UP000824782">
    <property type="component" value="Unassembled WGS sequence"/>
</dbReference>
<proteinExistence type="predicted"/>
<evidence type="ECO:0000313" key="3">
    <source>
        <dbReference type="Proteomes" id="UP000824782"/>
    </source>
</evidence>
<organism evidence="2 3">
    <name type="scientific">Engystomops pustulosus</name>
    <name type="common">Tungara frog</name>
    <name type="synonym">Physalaemus pustulosus</name>
    <dbReference type="NCBI Taxonomy" id="76066"/>
    <lineage>
        <taxon>Eukaryota</taxon>
        <taxon>Metazoa</taxon>
        <taxon>Chordata</taxon>
        <taxon>Craniata</taxon>
        <taxon>Vertebrata</taxon>
        <taxon>Euteleostomi</taxon>
        <taxon>Amphibia</taxon>
        <taxon>Batrachia</taxon>
        <taxon>Anura</taxon>
        <taxon>Neobatrachia</taxon>
        <taxon>Hyloidea</taxon>
        <taxon>Leptodactylidae</taxon>
        <taxon>Leiuperinae</taxon>
        <taxon>Engystomops</taxon>
    </lineage>
</organism>
<gene>
    <name evidence="2" type="ORF">GDO81_023696</name>
</gene>
<reference evidence="2" key="1">
    <citation type="thesis" date="2020" institute="ProQuest LLC" country="789 East Eisenhower Parkway, Ann Arbor, MI, USA">
        <title>Comparative Genomics and Chromosome Evolution.</title>
        <authorList>
            <person name="Mudd A.B."/>
        </authorList>
    </citation>
    <scope>NUCLEOTIDE SEQUENCE</scope>
    <source>
        <strain evidence="2">237g6f4</strain>
        <tissue evidence="2">Blood</tissue>
    </source>
</reference>
<feature type="region of interest" description="Disordered" evidence="1">
    <location>
        <begin position="1"/>
        <end position="23"/>
    </location>
</feature>
<sequence>MKGQVQTNADQGHPSSIEEKNYYGKESPLTMSLRGKSCSELTVCNCPLTYKHNREAMISQPAAHTPLRLISYNLDGKYRIILHIRSYLSRGHNADRTLI</sequence>
<evidence type="ECO:0000313" key="2">
    <source>
        <dbReference type="EMBL" id="KAG8537852.1"/>
    </source>
</evidence>
<keyword evidence="3" id="KW-1185">Reference proteome</keyword>
<protein>
    <submittedName>
        <fullName evidence="2">Uncharacterized protein</fullName>
    </submittedName>
</protein>
<dbReference type="AlphaFoldDB" id="A0AAV6YKX8"/>
<dbReference type="EMBL" id="WNYA01026039">
    <property type="protein sequence ID" value="KAG8537852.1"/>
    <property type="molecule type" value="Genomic_DNA"/>
</dbReference>
<comment type="caution">
    <text evidence="2">The sequence shown here is derived from an EMBL/GenBank/DDBJ whole genome shotgun (WGS) entry which is preliminary data.</text>
</comment>
<feature type="compositionally biased region" description="Polar residues" evidence="1">
    <location>
        <begin position="1"/>
        <end position="14"/>
    </location>
</feature>
<evidence type="ECO:0000256" key="1">
    <source>
        <dbReference type="SAM" id="MobiDB-lite"/>
    </source>
</evidence>
<accession>A0AAV6YKX8</accession>
<name>A0AAV6YKX8_ENGPU</name>